<gene>
    <name evidence="4" type="ORF">BOX15_Mlig008862g1</name>
</gene>
<proteinExistence type="predicted"/>
<dbReference type="Gene3D" id="1.10.472.10">
    <property type="entry name" value="Cyclin-like"/>
    <property type="match status" value="2"/>
</dbReference>
<dbReference type="OrthoDB" id="25002at2759"/>
<dbReference type="InterPro" id="IPR043198">
    <property type="entry name" value="Cyclin/Ssn8"/>
</dbReference>
<evidence type="ECO:0000256" key="1">
    <source>
        <dbReference type="ARBA" id="ARBA00023127"/>
    </source>
</evidence>
<feature type="domain" description="Cyclin N-terminal" evidence="3">
    <location>
        <begin position="42"/>
        <end position="154"/>
    </location>
</feature>
<comment type="caution">
    <text evidence="4">The sequence shown here is derived from an EMBL/GenBank/DDBJ whole genome shotgun (WGS) entry which is preliminary data.</text>
</comment>
<evidence type="ECO:0000313" key="5">
    <source>
        <dbReference type="Proteomes" id="UP000215902"/>
    </source>
</evidence>
<feature type="compositionally biased region" description="Basic residues" evidence="2">
    <location>
        <begin position="414"/>
        <end position="452"/>
    </location>
</feature>
<evidence type="ECO:0000256" key="2">
    <source>
        <dbReference type="SAM" id="MobiDB-lite"/>
    </source>
</evidence>
<dbReference type="PANTHER" id="PTHR10026">
    <property type="entry name" value="CYCLIN"/>
    <property type="match status" value="1"/>
</dbReference>
<evidence type="ECO:0000259" key="3">
    <source>
        <dbReference type="Pfam" id="PF00134"/>
    </source>
</evidence>
<dbReference type="SUPFAM" id="SSF47954">
    <property type="entry name" value="Cyclin-like"/>
    <property type="match status" value="2"/>
</dbReference>
<feature type="compositionally biased region" description="Low complexity" evidence="2">
    <location>
        <begin position="364"/>
        <end position="380"/>
    </location>
</feature>
<keyword evidence="5" id="KW-1185">Reference proteome</keyword>
<organism evidence="4 5">
    <name type="scientific">Macrostomum lignano</name>
    <dbReference type="NCBI Taxonomy" id="282301"/>
    <lineage>
        <taxon>Eukaryota</taxon>
        <taxon>Metazoa</taxon>
        <taxon>Spiralia</taxon>
        <taxon>Lophotrochozoa</taxon>
        <taxon>Platyhelminthes</taxon>
        <taxon>Rhabditophora</taxon>
        <taxon>Macrostomorpha</taxon>
        <taxon>Macrostomida</taxon>
        <taxon>Macrostomidae</taxon>
        <taxon>Macrostomum</taxon>
    </lineage>
</organism>
<feature type="compositionally biased region" description="Low complexity" evidence="2">
    <location>
        <begin position="453"/>
        <end position="476"/>
    </location>
</feature>
<dbReference type="STRING" id="282301.A0A267EDM5"/>
<dbReference type="GO" id="GO:0006357">
    <property type="term" value="P:regulation of transcription by RNA polymerase II"/>
    <property type="evidence" value="ECO:0007669"/>
    <property type="project" value="InterPro"/>
</dbReference>
<dbReference type="AlphaFoldDB" id="A0A267EDM5"/>
<protein>
    <recommendedName>
        <fullName evidence="3">Cyclin N-terminal domain-containing protein</fullName>
    </recommendedName>
</protein>
<dbReference type="InterPro" id="IPR036915">
    <property type="entry name" value="Cyclin-like_sf"/>
</dbReference>
<dbReference type="Pfam" id="PF21797">
    <property type="entry name" value="CycT2-like_C"/>
    <property type="match status" value="1"/>
</dbReference>
<feature type="region of interest" description="Disordered" evidence="2">
    <location>
        <begin position="360"/>
        <end position="510"/>
    </location>
</feature>
<dbReference type="EMBL" id="NIVC01002241">
    <property type="protein sequence ID" value="PAA59683.1"/>
    <property type="molecule type" value="Genomic_DNA"/>
</dbReference>
<keyword evidence="1" id="KW-0195">Cyclin</keyword>
<dbReference type="GO" id="GO:0016538">
    <property type="term" value="F:cyclin-dependent protein serine/threonine kinase regulator activity"/>
    <property type="evidence" value="ECO:0007669"/>
    <property type="project" value="InterPro"/>
</dbReference>
<evidence type="ECO:0000313" key="4">
    <source>
        <dbReference type="EMBL" id="PAA59683.1"/>
    </source>
</evidence>
<dbReference type="Proteomes" id="UP000215902">
    <property type="component" value="Unassembled WGS sequence"/>
</dbReference>
<dbReference type="Pfam" id="PF00134">
    <property type="entry name" value="Cyclin_N"/>
    <property type="match status" value="1"/>
</dbReference>
<name>A0A267EDM5_9PLAT</name>
<accession>A0A267EDM5</accession>
<feature type="compositionally biased region" description="Basic residues" evidence="2">
    <location>
        <begin position="497"/>
        <end position="510"/>
    </location>
</feature>
<feature type="compositionally biased region" description="Low complexity" evidence="2">
    <location>
        <begin position="403"/>
        <end position="413"/>
    </location>
</feature>
<reference evidence="4 5" key="1">
    <citation type="submission" date="2017-06" db="EMBL/GenBank/DDBJ databases">
        <title>A platform for efficient transgenesis in Macrostomum lignano, a flatworm model organism for stem cell research.</title>
        <authorList>
            <person name="Berezikov E."/>
        </authorList>
    </citation>
    <scope>NUCLEOTIDE SEQUENCE [LARGE SCALE GENOMIC DNA]</scope>
    <source>
        <strain evidence="4">DV1</strain>
        <tissue evidence="4">Whole organism</tissue>
    </source>
</reference>
<sequence length="510" mass="55855">MSKKAMSEIGPPQNFIYPLEKILNCAGVVPGDDVFTHERDMCARRKTAQIIQQIGVGLKCAQVVMNAAIIMMHRLLIYWPSHKLPLGKVAAACFFLAAKMEDCPRRLAYVVQQYFRHERQVADIKQVSDEEMSQVGEEIVLLESLILPCLGFNLTITHPHNMLSRGCRALNLPRPLIQTAYYNCTNLLHLTMMVLRLRPETLAAACVQMAASWSNTDLPSVTETDGKYWFNYFDPSMTPELLKAAVDECIAELTKVPPEEKKTVKLLTKAAPTPSQLMQLQQQQIAKRQQDREAAAKAAKAAAAAAAASASASTDASSAPSASGDSSSAATGAAAAAAAAVTQHSRPAAALTIDEYKKRRQNDAAAAAQSAGAGKPSGPAYHHHQQQQHQRQQLPWSQHHRQQQQQSQQQQQHHNNHQHHSHHSGQHPHHSGQHPNHHYRQQQHQHHHHHSRPGLSGSASSSASGSAVVPPSLSGSKRPHHAVPGDFSSSAGDANQSKKHKPSLPHYFTK</sequence>
<dbReference type="InterPro" id="IPR006671">
    <property type="entry name" value="Cyclin_N"/>
</dbReference>